<keyword evidence="1" id="KW-1133">Transmembrane helix</keyword>
<gene>
    <name evidence="2" type="ORF">RS82_00511</name>
</gene>
<proteinExistence type="predicted"/>
<evidence type="ECO:0000256" key="1">
    <source>
        <dbReference type="SAM" id="Phobius"/>
    </source>
</evidence>
<accession>A0A0M2HKS4</accession>
<dbReference type="PATRIC" id="fig|69370.6.peg.534"/>
<evidence type="ECO:0000313" key="2">
    <source>
        <dbReference type="EMBL" id="KJL45001.1"/>
    </source>
</evidence>
<dbReference type="AlphaFoldDB" id="A0A0M2HKS4"/>
<keyword evidence="3" id="KW-1185">Reference proteome</keyword>
<evidence type="ECO:0000313" key="3">
    <source>
        <dbReference type="Proteomes" id="UP000034098"/>
    </source>
</evidence>
<name>A0A0M2HKS4_MICTR</name>
<sequence>MNIPTHLIPLLAATAIASTLAVLLLPVAAGQLIRGHPFHAARTIGAAVLCVAVVAVLAAGLAASTFPASLN</sequence>
<comment type="caution">
    <text evidence="2">The sequence shown here is derived from an EMBL/GenBank/DDBJ whole genome shotgun (WGS) entry which is preliminary data.</text>
</comment>
<dbReference type="Proteomes" id="UP000034098">
    <property type="component" value="Unassembled WGS sequence"/>
</dbReference>
<keyword evidence="1" id="KW-0812">Transmembrane</keyword>
<keyword evidence="1" id="KW-0472">Membrane</keyword>
<feature type="transmembrane region" description="Helical" evidence="1">
    <location>
        <begin position="45"/>
        <end position="66"/>
    </location>
</feature>
<organism evidence="2 3">
    <name type="scientific">Microbacterium trichothecenolyticum</name>
    <name type="common">Aureobacterium trichothecenolyticum</name>
    <dbReference type="NCBI Taxonomy" id="69370"/>
    <lineage>
        <taxon>Bacteria</taxon>
        <taxon>Bacillati</taxon>
        <taxon>Actinomycetota</taxon>
        <taxon>Actinomycetes</taxon>
        <taxon>Micrococcales</taxon>
        <taxon>Microbacteriaceae</taxon>
        <taxon>Microbacterium</taxon>
    </lineage>
</organism>
<dbReference type="RefSeq" id="WP_045296689.1">
    <property type="nucleotide sequence ID" value="NZ_JYJA01000022.1"/>
</dbReference>
<protein>
    <submittedName>
        <fullName evidence="2">Uncharacterized protein</fullName>
    </submittedName>
</protein>
<reference evidence="2 3" key="1">
    <citation type="submission" date="2015-02" db="EMBL/GenBank/DDBJ databases">
        <title>Draft genome sequences of ten Microbacterium spp. with emphasis on heavy metal contaminated environments.</title>
        <authorList>
            <person name="Corretto E."/>
        </authorList>
    </citation>
    <scope>NUCLEOTIDE SEQUENCE [LARGE SCALE GENOMIC DNA]</scope>
    <source>
        <strain evidence="2 3">DSM 8608</strain>
    </source>
</reference>
<dbReference type="EMBL" id="JYJA01000022">
    <property type="protein sequence ID" value="KJL45001.1"/>
    <property type="molecule type" value="Genomic_DNA"/>
</dbReference>